<keyword evidence="9" id="KW-1185">Reference proteome</keyword>
<evidence type="ECO:0000256" key="7">
    <source>
        <dbReference type="HAMAP-Rule" id="MF_01057"/>
    </source>
</evidence>
<feature type="binding site" evidence="7">
    <location>
        <position position="143"/>
    </location>
    <ligand>
        <name>substrate</name>
    </ligand>
</feature>
<dbReference type="RefSeq" id="WP_129722108.1">
    <property type="nucleotide sequence ID" value="NZ_CP101808.1"/>
</dbReference>
<name>A0ABY5J3R4_9BACT</name>
<dbReference type="InterPro" id="IPR003358">
    <property type="entry name" value="tRNA_(Gua-N-7)_MeTrfase_Trmb"/>
</dbReference>
<keyword evidence="5 7" id="KW-0949">S-adenosyl-L-methionine</keyword>
<keyword evidence="6 7" id="KW-0819">tRNA processing</keyword>
<feature type="binding site" evidence="7">
    <location>
        <position position="86"/>
    </location>
    <ligand>
        <name>S-adenosyl-L-methionine</name>
        <dbReference type="ChEBI" id="CHEBI:59789"/>
    </ligand>
</feature>
<dbReference type="EC" id="2.1.1.33" evidence="7"/>
<reference evidence="8" key="1">
    <citation type="submission" date="2022-07" db="EMBL/GenBank/DDBJ databases">
        <title>Complete genome of Mycoplasma equigenitalium type strain T37.</title>
        <authorList>
            <person name="Spergser J."/>
        </authorList>
    </citation>
    <scope>NUCLEOTIDE SEQUENCE</scope>
    <source>
        <strain evidence="8">T37</strain>
    </source>
</reference>
<dbReference type="NCBIfam" id="NF001080">
    <property type="entry name" value="PRK00121.2-2"/>
    <property type="match status" value="1"/>
</dbReference>
<feature type="binding site" evidence="7">
    <location>
        <begin position="181"/>
        <end position="184"/>
    </location>
    <ligand>
        <name>substrate</name>
    </ligand>
</feature>
<dbReference type="GO" id="GO:0008176">
    <property type="term" value="F:tRNA (guanine(46)-N7)-methyltransferase activity"/>
    <property type="evidence" value="ECO:0007669"/>
    <property type="project" value="UniProtKB-EC"/>
</dbReference>
<comment type="similarity">
    <text evidence="7">Belongs to the class I-like SAM-binding methyltransferase superfamily. TrmB family.</text>
</comment>
<keyword evidence="3 7" id="KW-0489">Methyltransferase</keyword>
<dbReference type="PANTHER" id="PTHR23417">
    <property type="entry name" value="3-DEOXY-D-MANNO-OCTULOSONIC-ACID TRANSFERASE/TRNA GUANINE-N 7 - -METHYLTRANSFERASE"/>
    <property type="match status" value="1"/>
</dbReference>
<proteinExistence type="inferred from homology"/>
<evidence type="ECO:0000256" key="4">
    <source>
        <dbReference type="ARBA" id="ARBA00022679"/>
    </source>
</evidence>
<evidence type="ECO:0000256" key="5">
    <source>
        <dbReference type="ARBA" id="ARBA00022691"/>
    </source>
</evidence>
<evidence type="ECO:0000256" key="1">
    <source>
        <dbReference type="ARBA" id="ARBA00000142"/>
    </source>
</evidence>
<keyword evidence="4 7" id="KW-0808">Transferase</keyword>
<dbReference type="Gene3D" id="3.40.50.150">
    <property type="entry name" value="Vaccinia Virus protein VP39"/>
    <property type="match status" value="1"/>
</dbReference>
<comment type="caution">
    <text evidence="7">Lacks conserved residue(s) required for the propagation of feature annotation.</text>
</comment>
<protein>
    <recommendedName>
        <fullName evidence="7">tRNA (guanine-N(7)-)-methyltransferase</fullName>
        <ecNumber evidence="7">2.1.1.33</ecNumber>
    </recommendedName>
    <alternativeName>
        <fullName evidence="7">tRNA (guanine(46)-N(7))-methyltransferase</fullName>
    </alternativeName>
    <alternativeName>
        <fullName evidence="7">tRNA(m7G46)-methyltransferase</fullName>
    </alternativeName>
</protein>
<gene>
    <name evidence="7 8" type="primary">trmB</name>
    <name evidence="8" type="ORF">NPA09_01155</name>
</gene>
<sequence>MRLRNNPEAQTILENSGFLIKEFPIVLNKNDVIELGAGKGEMIAKLALANQNQMFYAVEKYHTVALQILKKIKEFNLKNLWIVCEDIDRLEEIFSGKVSLIWITFSDPWPKKRHAKRRLTHPYFLEKYEKLLLSDGIIKFKTDNDGLFEFSINSLKGYNCDILFMTKDLHTSDRSEGNIMTEYEKKWSSLNKNINYVEFKFKQEGEKNGNH</sequence>
<feature type="binding site" evidence="7">
    <location>
        <position position="111"/>
    </location>
    <ligand>
        <name>substrate</name>
    </ligand>
</feature>
<evidence type="ECO:0000256" key="3">
    <source>
        <dbReference type="ARBA" id="ARBA00022603"/>
    </source>
</evidence>
<feature type="binding site" evidence="7">
    <location>
        <position position="107"/>
    </location>
    <ligand>
        <name>S-adenosyl-L-methionine</name>
        <dbReference type="ChEBI" id="CHEBI:59789"/>
    </ligand>
</feature>
<dbReference type="PROSITE" id="PS51625">
    <property type="entry name" value="SAM_MT_TRMB"/>
    <property type="match status" value="1"/>
</dbReference>
<organism evidence="8 9">
    <name type="scientific">Mycoplasmopsis equigenitalium</name>
    <dbReference type="NCBI Taxonomy" id="114883"/>
    <lineage>
        <taxon>Bacteria</taxon>
        <taxon>Bacillati</taxon>
        <taxon>Mycoplasmatota</taxon>
        <taxon>Mycoplasmoidales</taxon>
        <taxon>Metamycoplasmataceae</taxon>
        <taxon>Mycoplasmopsis</taxon>
    </lineage>
</organism>
<comment type="catalytic activity">
    <reaction evidence="1 7">
        <text>guanosine(46) in tRNA + S-adenosyl-L-methionine = N(7)-methylguanosine(46) in tRNA + S-adenosyl-L-homocysteine</text>
        <dbReference type="Rhea" id="RHEA:42708"/>
        <dbReference type="Rhea" id="RHEA-COMP:10188"/>
        <dbReference type="Rhea" id="RHEA-COMP:10189"/>
        <dbReference type="ChEBI" id="CHEBI:57856"/>
        <dbReference type="ChEBI" id="CHEBI:59789"/>
        <dbReference type="ChEBI" id="CHEBI:74269"/>
        <dbReference type="ChEBI" id="CHEBI:74480"/>
        <dbReference type="EC" id="2.1.1.33"/>
    </reaction>
</comment>
<evidence type="ECO:0000256" key="6">
    <source>
        <dbReference type="ARBA" id="ARBA00022694"/>
    </source>
</evidence>
<feature type="binding site" evidence="7">
    <location>
        <position position="34"/>
    </location>
    <ligand>
        <name>S-adenosyl-L-methionine</name>
        <dbReference type="ChEBI" id="CHEBI:59789"/>
    </ligand>
</feature>
<dbReference type="Proteomes" id="UP001059576">
    <property type="component" value="Chromosome"/>
</dbReference>
<dbReference type="InterPro" id="IPR029063">
    <property type="entry name" value="SAM-dependent_MTases_sf"/>
</dbReference>
<feature type="binding site" evidence="7">
    <location>
        <position position="59"/>
    </location>
    <ligand>
        <name>S-adenosyl-L-methionine</name>
        <dbReference type="ChEBI" id="CHEBI:59789"/>
    </ligand>
</feature>
<dbReference type="HAMAP" id="MF_01057">
    <property type="entry name" value="tRNA_methyltr_TrmB"/>
    <property type="match status" value="1"/>
</dbReference>
<dbReference type="PANTHER" id="PTHR23417:SF14">
    <property type="entry name" value="PENTACOTRIPEPTIDE-REPEAT REGION OF PRORP DOMAIN-CONTAINING PROTEIN"/>
    <property type="match status" value="1"/>
</dbReference>
<dbReference type="SUPFAM" id="SSF53335">
    <property type="entry name" value="S-adenosyl-L-methionine-dependent methyltransferases"/>
    <property type="match status" value="1"/>
</dbReference>
<dbReference type="EMBL" id="CP101808">
    <property type="protein sequence ID" value="UUD37166.1"/>
    <property type="molecule type" value="Genomic_DNA"/>
</dbReference>
<dbReference type="NCBIfam" id="TIGR00091">
    <property type="entry name" value="tRNA (guanosine(46)-N7)-methyltransferase TrmB"/>
    <property type="match status" value="1"/>
</dbReference>
<dbReference type="Pfam" id="PF02390">
    <property type="entry name" value="Methyltransf_4"/>
    <property type="match status" value="1"/>
</dbReference>
<evidence type="ECO:0000313" key="9">
    <source>
        <dbReference type="Proteomes" id="UP001059576"/>
    </source>
</evidence>
<accession>A0ABY5J3R4</accession>
<comment type="pathway">
    <text evidence="7">tRNA modification; N(7)-methylguanine-tRNA biosynthesis.</text>
</comment>
<comment type="function">
    <text evidence="2 7">Catalyzes the formation of N(7)-methylguanine at position 46 (m7G46) in tRNA.</text>
</comment>
<evidence type="ECO:0000256" key="2">
    <source>
        <dbReference type="ARBA" id="ARBA00003015"/>
    </source>
</evidence>
<evidence type="ECO:0000313" key="8">
    <source>
        <dbReference type="EMBL" id="UUD37166.1"/>
    </source>
</evidence>
<dbReference type="InterPro" id="IPR055361">
    <property type="entry name" value="tRNA_methyltr_TrmB_bact"/>
</dbReference>